<evidence type="ECO:0000313" key="4">
    <source>
        <dbReference type="EMBL" id="KVN82089.1"/>
    </source>
</evidence>
<sequence>MIVMTSNLGSAQIDDATAVDPEIAQAALREAIHPQLLAHFQPALLARFQTLVYRPLDATALASIVRIKLAKVAERLHRQHAVTLTYADDLIDSIAQHCVSRESGARNVDAFINQRILPTVSRELLTRMASGITPHAINLSADTSGKMTINFVDAPLPVDVDPASRNCA</sequence>
<dbReference type="GO" id="GO:0005524">
    <property type="term" value="F:ATP binding"/>
    <property type="evidence" value="ECO:0007669"/>
    <property type="project" value="UniProtKB-KW"/>
</dbReference>
<feature type="domain" description="Clp ATPase C-terminal" evidence="3">
    <location>
        <begin position="56"/>
        <end position="149"/>
    </location>
</feature>
<keyword evidence="2" id="KW-0067">ATP-binding</keyword>
<evidence type="ECO:0000256" key="1">
    <source>
        <dbReference type="ARBA" id="ARBA00022741"/>
    </source>
</evidence>
<reference evidence="4 5" key="1">
    <citation type="submission" date="2015-11" db="EMBL/GenBank/DDBJ databases">
        <title>Expanding the genomic diversity of Burkholderia species for the development of highly accurate diagnostics.</title>
        <authorList>
            <person name="Sahl J."/>
            <person name="Keim P."/>
            <person name="Wagner D."/>
        </authorList>
    </citation>
    <scope>NUCLEOTIDE SEQUENCE [LARGE SCALE GENOMIC DNA]</scope>
    <source>
        <strain evidence="4 5">MSMB1585WGS</strain>
    </source>
</reference>
<dbReference type="Gene3D" id="1.10.8.60">
    <property type="match status" value="1"/>
</dbReference>
<dbReference type="PANTHER" id="PTHR11638:SF181">
    <property type="entry name" value="ATPASE SUBUNIT OF ATP-DEPENDENT PROTEASE"/>
    <property type="match status" value="1"/>
</dbReference>
<dbReference type="InterPro" id="IPR027417">
    <property type="entry name" value="P-loop_NTPase"/>
</dbReference>
<accession>A0ABD4E0H8</accession>
<keyword evidence="1" id="KW-0547">Nucleotide-binding</keyword>
<organism evidence="4 5">
    <name type="scientific">Burkholderia ubonensis</name>
    <dbReference type="NCBI Taxonomy" id="101571"/>
    <lineage>
        <taxon>Bacteria</taxon>
        <taxon>Pseudomonadati</taxon>
        <taxon>Pseudomonadota</taxon>
        <taxon>Betaproteobacteria</taxon>
        <taxon>Burkholderiales</taxon>
        <taxon>Burkholderiaceae</taxon>
        <taxon>Burkholderia</taxon>
        <taxon>Burkholderia cepacia complex</taxon>
    </lineage>
</organism>
<dbReference type="PANTHER" id="PTHR11638">
    <property type="entry name" value="ATP-DEPENDENT CLP PROTEASE"/>
    <property type="match status" value="1"/>
</dbReference>
<dbReference type="InterPro" id="IPR019489">
    <property type="entry name" value="Clp_ATPase_C"/>
</dbReference>
<evidence type="ECO:0000313" key="5">
    <source>
        <dbReference type="Proteomes" id="UP000057910"/>
    </source>
</evidence>
<dbReference type="SMART" id="SM01086">
    <property type="entry name" value="ClpB_D2-small"/>
    <property type="match status" value="1"/>
</dbReference>
<dbReference type="SUPFAM" id="SSF52540">
    <property type="entry name" value="P-loop containing nucleoside triphosphate hydrolases"/>
    <property type="match status" value="1"/>
</dbReference>
<comment type="caution">
    <text evidence="4">The sequence shown here is derived from an EMBL/GenBank/DDBJ whole genome shotgun (WGS) entry which is preliminary data.</text>
</comment>
<gene>
    <name evidence="4" type="ORF">WJ68_19190</name>
</gene>
<proteinExistence type="predicted"/>
<dbReference type="EMBL" id="LPAD01000078">
    <property type="protein sequence ID" value="KVN82089.1"/>
    <property type="molecule type" value="Genomic_DNA"/>
</dbReference>
<dbReference type="AlphaFoldDB" id="A0ABD4E0H8"/>
<dbReference type="Pfam" id="PF10431">
    <property type="entry name" value="ClpB_D2-small"/>
    <property type="match status" value="1"/>
</dbReference>
<evidence type="ECO:0000259" key="3">
    <source>
        <dbReference type="SMART" id="SM01086"/>
    </source>
</evidence>
<dbReference type="Proteomes" id="UP000057910">
    <property type="component" value="Unassembled WGS sequence"/>
</dbReference>
<dbReference type="InterPro" id="IPR050130">
    <property type="entry name" value="ClpA_ClpB"/>
</dbReference>
<name>A0ABD4E0H8_9BURK</name>
<evidence type="ECO:0000256" key="2">
    <source>
        <dbReference type="ARBA" id="ARBA00022840"/>
    </source>
</evidence>
<protein>
    <recommendedName>
        <fullName evidence="3">Clp ATPase C-terminal domain-containing protein</fullName>
    </recommendedName>
</protein>